<gene>
    <name evidence="3" type="ORF">P7D17_09470</name>
</gene>
<proteinExistence type="predicted"/>
<sequence length="219" mass="24278">MVNRSNVRKLIIISVSFILALVGAVGYIIYHGGNSSKKELPPKIVQESRETQDSSSKEESVNKNSSEKSNSEAEGSQVVVDFLKVYSSWELNASSIDDRQEKLQSLMTEKGYQNLHIAEDATSLKLMIEAFEKDKTINTSNSSQLVSRSYIKSKVFQDASNKALYYVELYYTECPIYQDKGYPVVAKINLSVQDSKVDALDVTDIKALPGGEKNNGGNS</sequence>
<feature type="transmembrane region" description="Helical" evidence="2">
    <location>
        <begin position="12"/>
        <end position="30"/>
    </location>
</feature>
<reference evidence="3" key="1">
    <citation type="submission" date="2023-03" db="EMBL/GenBank/DDBJ databases">
        <authorList>
            <person name="Shen W."/>
            <person name="Cai J."/>
        </authorList>
    </citation>
    <scope>NUCLEOTIDE SEQUENCE</scope>
    <source>
        <strain evidence="3">P86-2</strain>
    </source>
</reference>
<protein>
    <submittedName>
        <fullName evidence="3">Uncharacterized protein</fullName>
    </submittedName>
</protein>
<dbReference type="RefSeq" id="WP_207144590.1">
    <property type="nucleotide sequence ID" value="NZ_JANQCF010000008.1"/>
</dbReference>
<evidence type="ECO:0000313" key="3">
    <source>
        <dbReference type="EMBL" id="MDT2584328.1"/>
    </source>
</evidence>
<keyword evidence="2" id="KW-0812">Transmembrane</keyword>
<dbReference type="AlphaFoldDB" id="A0AAJ2MKS0"/>
<dbReference type="EMBL" id="JARPXR010000011">
    <property type="protein sequence ID" value="MDT2584328.1"/>
    <property type="molecule type" value="Genomic_DNA"/>
</dbReference>
<evidence type="ECO:0000313" key="4">
    <source>
        <dbReference type="Proteomes" id="UP001262817"/>
    </source>
</evidence>
<keyword evidence="2" id="KW-1133">Transmembrane helix</keyword>
<keyword evidence="2" id="KW-0472">Membrane</keyword>
<accession>A0AAJ2MKS0</accession>
<dbReference type="Proteomes" id="UP001262817">
    <property type="component" value="Unassembled WGS sequence"/>
</dbReference>
<organism evidence="3 4">
    <name type="scientific">Lactococcus petauri</name>
    <dbReference type="NCBI Taxonomy" id="1940789"/>
    <lineage>
        <taxon>Bacteria</taxon>
        <taxon>Bacillati</taxon>
        <taxon>Bacillota</taxon>
        <taxon>Bacilli</taxon>
        <taxon>Lactobacillales</taxon>
        <taxon>Streptococcaceae</taxon>
        <taxon>Lactococcus</taxon>
    </lineage>
</organism>
<feature type="region of interest" description="Disordered" evidence="1">
    <location>
        <begin position="39"/>
        <end position="73"/>
    </location>
</feature>
<name>A0AAJ2MKS0_9LACT</name>
<evidence type="ECO:0000256" key="2">
    <source>
        <dbReference type="SAM" id="Phobius"/>
    </source>
</evidence>
<comment type="caution">
    <text evidence="3">The sequence shown here is derived from an EMBL/GenBank/DDBJ whole genome shotgun (WGS) entry which is preliminary data.</text>
</comment>
<feature type="compositionally biased region" description="Basic and acidic residues" evidence="1">
    <location>
        <begin position="39"/>
        <end position="71"/>
    </location>
</feature>
<evidence type="ECO:0000256" key="1">
    <source>
        <dbReference type="SAM" id="MobiDB-lite"/>
    </source>
</evidence>